<dbReference type="EMBL" id="DSFH01000054">
    <property type="protein sequence ID" value="HEW64186.1"/>
    <property type="molecule type" value="Genomic_DNA"/>
</dbReference>
<reference evidence="3 4" key="1">
    <citation type="submission" date="2018-01" db="EMBL/GenBank/DDBJ databases">
        <title>Metagenomic assembled genomes from two thermal pools in the Uzon Caldera, Kamchatka, Russia.</title>
        <authorList>
            <person name="Wilkins L."/>
            <person name="Ettinger C."/>
        </authorList>
    </citation>
    <scope>NUCLEOTIDE SEQUENCE [LARGE SCALE GENOMIC DNA]</scope>
    <source>
        <strain evidence="3">ZAV-06</strain>
    </source>
</reference>
<dbReference type="AlphaFoldDB" id="A0A2J6N316"/>
<dbReference type="RefSeq" id="WP_014557658.1">
    <property type="nucleotide sequence ID" value="NZ_DSFH01000054.1"/>
</dbReference>
<gene>
    <name evidence="3" type="ORF">C0188_01950</name>
    <name evidence="1" type="ORF">ENO39_03920</name>
    <name evidence="2" type="ORF">IOK49_03390</name>
</gene>
<dbReference type="EMBL" id="PNIM01000007">
    <property type="protein sequence ID" value="PMB75734.1"/>
    <property type="molecule type" value="Genomic_DNA"/>
</dbReference>
<reference evidence="2" key="3">
    <citation type="submission" date="2020-10" db="EMBL/GenBank/DDBJ databases">
        <title>Fervidococcus fontis strain 3639Fd - the first crenarchaeon capable of growth on lipids.</title>
        <authorList>
            <person name="Kochetkova T.V."/>
            <person name="Elcheninov A.G."/>
            <person name="Toschakov S.V."/>
            <person name="Kublanov I.V."/>
        </authorList>
    </citation>
    <scope>NUCLEOTIDE SEQUENCE</scope>
    <source>
        <strain evidence="2">3639Fd</strain>
    </source>
</reference>
<evidence type="ECO:0000313" key="4">
    <source>
        <dbReference type="Proteomes" id="UP000237153"/>
    </source>
</evidence>
<comment type="caution">
    <text evidence="3">The sequence shown here is derived from an EMBL/GenBank/DDBJ whole genome shotgun (WGS) entry which is preliminary data.</text>
</comment>
<name>A0A2J6N316_9CREN</name>
<sequence length="80" mass="9638">MKAYRIFYTTFYDDDHENVKKKLNELIGIEALDHKSFVKEFRYLEYRSESLKPGLEEEIRRIAEEVLGKKSYIKVDFISL</sequence>
<protein>
    <submittedName>
        <fullName evidence="3">Uncharacterized protein</fullName>
    </submittedName>
</protein>
<dbReference type="Proteomes" id="UP000652307">
    <property type="component" value="Unassembled WGS sequence"/>
</dbReference>
<proteinExistence type="predicted"/>
<organism evidence="3 4">
    <name type="scientific">Fervidicoccus fontis</name>
    <dbReference type="NCBI Taxonomy" id="683846"/>
    <lineage>
        <taxon>Archaea</taxon>
        <taxon>Thermoproteota</taxon>
        <taxon>Thermoprotei</taxon>
        <taxon>Fervidicoccales</taxon>
        <taxon>Fervidicoccaceae</taxon>
        <taxon>Fervidicoccus</taxon>
    </lineage>
</organism>
<dbReference type="EMBL" id="JADEZV010000002">
    <property type="protein sequence ID" value="MBE9391122.1"/>
    <property type="molecule type" value="Genomic_DNA"/>
</dbReference>
<dbReference type="Proteomes" id="UP000237153">
    <property type="component" value="Unassembled WGS sequence"/>
</dbReference>
<dbReference type="Proteomes" id="UP000886076">
    <property type="component" value="Unassembled WGS sequence"/>
</dbReference>
<evidence type="ECO:0000313" key="2">
    <source>
        <dbReference type="EMBL" id="MBE9391122.1"/>
    </source>
</evidence>
<reference evidence="1" key="2">
    <citation type="journal article" date="2020" name="mSystems">
        <title>Genome- and Community-Level Interaction Insights into Carbon Utilization and Element Cycling Functions of Hydrothermarchaeota in Hydrothermal Sediment.</title>
        <authorList>
            <person name="Zhou Z."/>
            <person name="Liu Y."/>
            <person name="Xu W."/>
            <person name="Pan J."/>
            <person name="Luo Z.H."/>
            <person name="Li M."/>
        </authorList>
    </citation>
    <scope>NUCLEOTIDE SEQUENCE [LARGE SCALE GENOMIC DNA]</scope>
    <source>
        <strain evidence="1">SpSt-1261</strain>
    </source>
</reference>
<accession>A0A2J6N316</accession>
<evidence type="ECO:0000313" key="3">
    <source>
        <dbReference type="EMBL" id="PMB75734.1"/>
    </source>
</evidence>
<dbReference type="GeneID" id="12449593"/>
<evidence type="ECO:0000313" key="1">
    <source>
        <dbReference type="EMBL" id="HEW64186.1"/>
    </source>
</evidence>